<dbReference type="Gene3D" id="1.10.10.60">
    <property type="entry name" value="Homeodomain-like"/>
    <property type="match status" value="1"/>
</dbReference>
<keyword evidence="6" id="KW-1185">Reference proteome</keyword>
<evidence type="ECO:0000313" key="6">
    <source>
        <dbReference type="Proteomes" id="UP001157418"/>
    </source>
</evidence>
<dbReference type="InterPro" id="IPR015495">
    <property type="entry name" value="Myb_TF_plants"/>
</dbReference>
<dbReference type="PANTHER" id="PTHR47994">
    <property type="entry name" value="F14D16.11-RELATED"/>
    <property type="match status" value="1"/>
</dbReference>
<dbReference type="PANTHER" id="PTHR47994:SF5">
    <property type="entry name" value="F14D16.11-RELATED"/>
    <property type="match status" value="1"/>
</dbReference>
<comment type="caution">
    <text evidence="5">The sequence shown here is derived from an EMBL/GenBank/DDBJ whole genome shotgun (WGS) entry which is preliminary data.</text>
</comment>
<evidence type="ECO:0000256" key="1">
    <source>
        <dbReference type="ARBA" id="ARBA00004123"/>
    </source>
</evidence>
<dbReference type="GO" id="GO:0005634">
    <property type="term" value="C:nucleus"/>
    <property type="evidence" value="ECO:0007669"/>
    <property type="project" value="UniProtKB-SubCell"/>
</dbReference>
<protein>
    <recommendedName>
        <fullName evidence="4">HTH myb-type domain-containing protein</fullName>
    </recommendedName>
</protein>
<comment type="subcellular location">
    <subcellularLocation>
        <location evidence="1">Nucleus</location>
    </subcellularLocation>
</comment>
<accession>A0AAU9PBM9</accession>
<dbReference type="InterPro" id="IPR017930">
    <property type="entry name" value="Myb_dom"/>
</dbReference>
<evidence type="ECO:0000256" key="3">
    <source>
        <dbReference type="SAM" id="MobiDB-lite"/>
    </source>
</evidence>
<evidence type="ECO:0000259" key="4">
    <source>
        <dbReference type="PROSITE" id="PS51294"/>
    </source>
</evidence>
<evidence type="ECO:0000313" key="5">
    <source>
        <dbReference type="EMBL" id="CAH1447560.1"/>
    </source>
</evidence>
<feature type="compositionally biased region" description="Polar residues" evidence="3">
    <location>
        <begin position="128"/>
        <end position="140"/>
    </location>
</feature>
<evidence type="ECO:0000256" key="2">
    <source>
        <dbReference type="ARBA" id="ARBA00023242"/>
    </source>
</evidence>
<name>A0AAU9PBM9_9ASTR</name>
<sequence>MEKGIKAQLPGRTDNEIKNLWKKLRQPGIDPNTHKPLTVVNDDRKDPSGSNEKNSQGSSYLDEKIEPPVLVMASYYPLIDNPPPVRHEFLFNMFVTSHETTTKQTDSHHLSRFIPFRYTQQPPPPPTESTDIFFNTDSKP</sequence>
<keyword evidence="2" id="KW-0539">Nucleus</keyword>
<dbReference type="AlphaFoldDB" id="A0AAU9PBM9"/>
<feature type="domain" description="HTH myb-type" evidence="4">
    <location>
        <begin position="1"/>
        <end position="29"/>
    </location>
</feature>
<reference evidence="5 6" key="1">
    <citation type="submission" date="2022-01" db="EMBL/GenBank/DDBJ databases">
        <authorList>
            <person name="Xiong W."/>
            <person name="Schranz E."/>
        </authorList>
    </citation>
    <scope>NUCLEOTIDE SEQUENCE [LARGE SCALE GENOMIC DNA]</scope>
</reference>
<proteinExistence type="predicted"/>
<feature type="region of interest" description="Disordered" evidence="3">
    <location>
        <begin position="1"/>
        <end position="63"/>
    </location>
</feature>
<gene>
    <name evidence="5" type="ORF">LVIROSA_LOCUS33162</name>
</gene>
<dbReference type="PROSITE" id="PS51294">
    <property type="entry name" value="HTH_MYB"/>
    <property type="match status" value="1"/>
</dbReference>
<dbReference type="Proteomes" id="UP001157418">
    <property type="component" value="Unassembled WGS sequence"/>
</dbReference>
<feature type="compositionally biased region" description="Polar residues" evidence="3">
    <location>
        <begin position="48"/>
        <end position="59"/>
    </location>
</feature>
<dbReference type="EMBL" id="CAKMRJ010005523">
    <property type="protein sequence ID" value="CAH1447560.1"/>
    <property type="molecule type" value="Genomic_DNA"/>
</dbReference>
<organism evidence="5 6">
    <name type="scientific">Lactuca virosa</name>
    <dbReference type="NCBI Taxonomy" id="75947"/>
    <lineage>
        <taxon>Eukaryota</taxon>
        <taxon>Viridiplantae</taxon>
        <taxon>Streptophyta</taxon>
        <taxon>Embryophyta</taxon>
        <taxon>Tracheophyta</taxon>
        <taxon>Spermatophyta</taxon>
        <taxon>Magnoliopsida</taxon>
        <taxon>eudicotyledons</taxon>
        <taxon>Gunneridae</taxon>
        <taxon>Pentapetalae</taxon>
        <taxon>asterids</taxon>
        <taxon>campanulids</taxon>
        <taxon>Asterales</taxon>
        <taxon>Asteraceae</taxon>
        <taxon>Cichorioideae</taxon>
        <taxon>Cichorieae</taxon>
        <taxon>Lactucinae</taxon>
        <taxon>Lactuca</taxon>
    </lineage>
</organism>
<feature type="region of interest" description="Disordered" evidence="3">
    <location>
        <begin position="117"/>
        <end position="140"/>
    </location>
</feature>